<dbReference type="Proteomes" id="UP000282084">
    <property type="component" value="Unassembled WGS sequence"/>
</dbReference>
<comment type="caution">
    <text evidence="3">The sequence shown here is derived from an EMBL/GenBank/DDBJ whole genome shotgun (WGS) entry which is preliminary data.</text>
</comment>
<feature type="domain" description="S-Me-THD-like C-terminal" evidence="2">
    <location>
        <begin position="168"/>
        <end position="351"/>
    </location>
</feature>
<sequence>MRELSAADLPALLAGSGLLSASSGFVVDGCLDWVAELLDRHGPVPLVDAADLPPDSPCAAIAVVGSVTALAELPPAGDEPERAVRALEARLGHALRAVLPLAAATVNALFPVAAAAMTGLPLVDCDGMGRVLPLIQQSTYALAGLPLTPLAAVGAAGDVVVVDAVGTRADPLLRAAVNTAGGWMLCALNPTTAGRLPGAAIPGAVSRLVDVGRVLRTVADHTAMLDDLARVLGAKPLGGGRVVELSHDTRPAGSGLPANPVSVAIVEHAGGGRLIRLEARNEFLLATVDGAVAAAVPDLLCLLDRRERRVLDPGSVAVGDHVDVLVVPAAPIWHTPEGLRLAGPGAFGFPVGHPRQGDGR</sequence>
<feature type="domain" description="S-Me-THD N-terminal" evidence="1">
    <location>
        <begin position="8"/>
        <end position="163"/>
    </location>
</feature>
<dbReference type="OrthoDB" id="3170437at2"/>
<dbReference type="Gene3D" id="3.40.1610.10">
    <property type="entry name" value="CV3147-like domain"/>
    <property type="match status" value="1"/>
</dbReference>
<evidence type="ECO:0008006" key="5">
    <source>
        <dbReference type="Google" id="ProtNLM"/>
    </source>
</evidence>
<dbReference type="Gene3D" id="2.40.390.10">
    <property type="entry name" value="CV3147-like"/>
    <property type="match status" value="1"/>
</dbReference>
<evidence type="ECO:0000313" key="3">
    <source>
        <dbReference type="EMBL" id="RKT54605.1"/>
    </source>
</evidence>
<name>A0A495W1L8_9PSEU</name>
<dbReference type="InterPro" id="IPR048350">
    <property type="entry name" value="S-Me-THD-like_C"/>
</dbReference>
<protein>
    <recommendedName>
        <fullName evidence="5">DUF917 family protein</fullName>
    </recommendedName>
</protein>
<dbReference type="RefSeq" id="WP_121006357.1">
    <property type="nucleotide sequence ID" value="NZ_RBXO01000001.1"/>
</dbReference>
<dbReference type="Pfam" id="PF20906">
    <property type="entry name" value="S-Me-THD_C"/>
    <property type="match status" value="1"/>
</dbReference>
<dbReference type="AlphaFoldDB" id="A0A495W1L8"/>
<organism evidence="3 4">
    <name type="scientific">Saccharothrix australiensis</name>
    <dbReference type="NCBI Taxonomy" id="2072"/>
    <lineage>
        <taxon>Bacteria</taxon>
        <taxon>Bacillati</taxon>
        <taxon>Actinomycetota</taxon>
        <taxon>Actinomycetes</taxon>
        <taxon>Pseudonocardiales</taxon>
        <taxon>Pseudonocardiaceae</taxon>
        <taxon>Saccharothrix</taxon>
    </lineage>
</organism>
<evidence type="ECO:0000313" key="4">
    <source>
        <dbReference type="Proteomes" id="UP000282084"/>
    </source>
</evidence>
<dbReference type="InterPro" id="IPR024071">
    <property type="entry name" value="S-Me-THD_C_sf"/>
</dbReference>
<dbReference type="SUPFAM" id="SSF160991">
    <property type="entry name" value="CV3147-like"/>
    <property type="match status" value="1"/>
</dbReference>
<dbReference type="InterPro" id="IPR027479">
    <property type="entry name" value="S-Me-THD_N_sf"/>
</dbReference>
<keyword evidence="4" id="KW-1185">Reference proteome</keyword>
<evidence type="ECO:0000259" key="1">
    <source>
        <dbReference type="Pfam" id="PF06032"/>
    </source>
</evidence>
<accession>A0A495W1L8</accession>
<gene>
    <name evidence="3" type="ORF">C8E97_3251</name>
</gene>
<dbReference type="EMBL" id="RBXO01000001">
    <property type="protein sequence ID" value="RKT54605.1"/>
    <property type="molecule type" value="Genomic_DNA"/>
</dbReference>
<proteinExistence type="predicted"/>
<reference evidence="3 4" key="1">
    <citation type="submission" date="2018-10" db="EMBL/GenBank/DDBJ databases">
        <title>Sequencing the genomes of 1000 actinobacteria strains.</title>
        <authorList>
            <person name="Klenk H.-P."/>
        </authorList>
    </citation>
    <scope>NUCLEOTIDE SEQUENCE [LARGE SCALE GENOMIC DNA]</scope>
    <source>
        <strain evidence="3 4">DSM 43800</strain>
    </source>
</reference>
<evidence type="ECO:0000259" key="2">
    <source>
        <dbReference type="Pfam" id="PF20906"/>
    </source>
</evidence>
<dbReference type="Pfam" id="PF06032">
    <property type="entry name" value="S-Me-THD_N"/>
    <property type="match status" value="1"/>
</dbReference>
<dbReference type="InterPro" id="IPR010318">
    <property type="entry name" value="S-Me-THD_N"/>
</dbReference>